<reference evidence="3" key="1">
    <citation type="submission" date="2020-05" db="EMBL/GenBank/DDBJ databases">
        <authorList>
            <person name="Chiriac C."/>
            <person name="Salcher M."/>
            <person name="Ghai R."/>
            <person name="Kavagutti S V."/>
        </authorList>
    </citation>
    <scope>NUCLEOTIDE SEQUENCE</scope>
</reference>
<evidence type="ECO:0000313" key="3">
    <source>
        <dbReference type="EMBL" id="CAB4967584.1"/>
    </source>
</evidence>
<sequence length="128" mass="13548">MSTQVDSGDPGVRPRIALLMALAGCTAVGAAFYFNAQRNAANAALEFASTYVGGAPYVPQDAPAVWIATGVAGLLFLGALLTWLIPGRATTPQPALIPGWYDDPDSPARLRYWDGGTWTEKTSNKPDH</sequence>
<dbReference type="EMBL" id="CAFBNE010000143">
    <property type="protein sequence ID" value="CAB4967584.1"/>
    <property type="molecule type" value="Genomic_DNA"/>
</dbReference>
<gene>
    <name evidence="3" type="ORF">UFOPK3772_02991</name>
</gene>
<evidence type="ECO:0000259" key="2">
    <source>
        <dbReference type="Pfam" id="PF10708"/>
    </source>
</evidence>
<accession>A0A6J7LPH1</accession>
<feature type="transmembrane region" description="Helical" evidence="1">
    <location>
        <begin position="16"/>
        <end position="34"/>
    </location>
</feature>
<protein>
    <submittedName>
        <fullName evidence="3">Unannotated protein</fullName>
    </submittedName>
</protein>
<proteinExistence type="predicted"/>
<feature type="transmembrane region" description="Helical" evidence="1">
    <location>
        <begin position="64"/>
        <end position="85"/>
    </location>
</feature>
<name>A0A6J7LPH1_9ZZZZ</name>
<organism evidence="3">
    <name type="scientific">freshwater metagenome</name>
    <dbReference type="NCBI Taxonomy" id="449393"/>
    <lineage>
        <taxon>unclassified sequences</taxon>
        <taxon>metagenomes</taxon>
        <taxon>ecological metagenomes</taxon>
    </lineage>
</organism>
<dbReference type="AlphaFoldDB" id="A0A6J7LPH1"/>
<keyword evidence="1" id="KW-0472">Membrane</keyword>
<dbReference type="InterPro" id="IPR018929">
    <property type="entry name" value="DUF2510"/>
</dbReference>
<keyword evidence="1" id="KW-0812">Transmembrane</keyword>
<feature type="domain" description="DUF2510" evidence="2">
    <location>
        <begin position="98"/>
        <end position="126"/>
    </location>
</feature>
<dbReference type="Pfam" id="PF10708">
    <property type="entry name" value="DUF2510"/>
    <property type="match status" value="1"/>
</dbReference>
<evidence type="ECO:0000256" key="1">
    <source>
        <dbReference type="SAM" id="Phobius"/>
    </source>
</evidence>
<keyword evidence="1" id="KW-1133">Transmembrane helix</keyword>